<evidence type="ECO:0000313" key="2">
    <source>
        <dbReference type="EMBL" id="ASJ06034.1"/>
    </source>
</evidence>
<keyword evidence="3" id="KW-1185">Reference proteome</keyword>
<protein>
    <submittedName>
        <fullName evidence="2">Calcium-binding protein</fullName>
    </submittedName>
</protein>
<name>A0A218P5G9_9EURY</name>
<dbReference type="AlphaFoldDB" id="A0A218P5G9"/>
<feature type="region of interest" description="Disordered" evidence="1">
    <location>
        <begin position="37"/>
        <end position="70"/>
    </location>
</feature>
<gene>
    <name evidence="2" type="ORF">A3L08_01140</name>
</gene>
<dbReference type="OrthoDB" id="102130at2157"/>
<accession>A0A218P5G9</accession>
<proteinExistence type="predicted"/>
<dbReference type="RefSeq" id="WP_088853296.1">
    <property type="nucleotide sequence ID" value="NZ_CP015102.1"/>
</dbReference>
<dbReference type="EMBL" id="CP015102">
    <property type="protein sequence ID" value="ASJ06034.1"/>
    <property type="molecule type" value="Genomic_DNA"/>
</dbReference>
<dbReference type="Proteomes" id="UP000197418">
    <property type="component" value="Chromosome"/>
</dbReference>
<feature type="compositionally biased region" description="Gly residues" evidence="1">
    <location>
        <begin position="59"/>
        <end position="69"/>
    </location>
</feature>
<evidence type="ECO:0000313" key="3">
    <source>
        <dbReference type="Proteomes" id="UP000197418"/>
    </source>
</evidence>
<sequence>MGKLTVLIVLLLLIGLYVYYTNPHIIDDLTRGVDDFRNGSPGSGGDSGRGTQTETQTGAGSGGSFGGTGWVANNTTGSPEVYIGDNFAAVPVNSSYILFADRNKDGKIDAVYMDTTGDGNYDTAYLDEDYNGKTDTWKTTFNGVSSYSWDVTGDGIPDVYDTNGDGKVDAWDLNSDGVIDERDVDYDGNPDLHDYNFDGVFDEFQTNVTFAPPESRNTSGTGAAGFSCPDNEEDAYRLYVQAYNNVTQLMAENQSSSDEAKRAYDIYLKARECYESFSSSTTSSSGPVTGTLGKIHRVTLDTDGAMAVKFSTGEVKASWTSGWEDVDLSAEPWCVDYPALLGHYVDIGEMSLDEVTINDIPSSGYPSSEVGEEVKAGHVYVNKNSDGTYTVFALVSHEKTGDCSHRITIAYRNVEG</sequence>
<organism evidence="2 3">
    <name type="scientific">Thermococcus pacificus</name>
    <dbReference type="NCBI Taxonomy" id="71998"/>
    <lineage>
        <taxon>Archaea</taxon>
        <taxon>Methanobacteriati</taxon>
        <taxon>Methanobacteriota</taxon>
        <taxon>Thermococci</taxon>
        <taxon>Thermococcales</taxon>
        <taxon>Thermococcaceae</taxon>
        <taxon>Thermococcus</taxon>
    </lineage>
</organism>
<dbReference type="GeneID" id="33314832"/>
<evidence type="ECO:0000256" key="1">
    <source>
        <dbReference type="SAM" id="MobiDB-lite"/>
    </source>
</evidence>
<dbReference type="KEGG" id="tpaf:A3L08_01140"/>
<reference evidence="2 3" key="1">
    <citation type="submission" date="2016-04" db="EMBL/GenBank/DDBJ databases">
        <title>Complete genome sequence of Thermococcus pacificus type strain P4.</title>
        <authorList>
            <person name="Oger P.M."/>
        </authorList>
    </citation>
    <scope>NUCLEOTIDE SEQUENCE [LARGE SCALE GENOMIC DNA]</scope>
    <source>
        <strain evidence="2 3">P-4</strain>
    </source>
</reference>